<evidence type="ECO:0000313" key="3">
    <source>
        <dbReference type="Proteomes" id="UP000314983"/>
    </source>
</evidence>
<dbReference type="STRING" id="8005.ENSEEEP00000034016"/>
<dbReference type="GO" id="GO:0016620">
    <property type="term" value="F:oxidoreductase activity, acting on the aldehyde or oxo group of donors, NAD or NADP as acceptor"/>
    <property type="evidence" value="ECO:0007669"/>
    <property type="project" value="InterPro"/>
</dbReference>
<dbReference type="InterPro" id="IPR016162">
    <property type="entry name" value="Ald_DH_N"/>
</dbReference>
<reference evidence="3" key="1">
    <citation type="journal article" date="2014" name="Science">
        <title>Nonhuman genetics. Genomic basis for the convergent evolution of electric organs.</title>
        <authorList>
            <person name="Gallant J.R."/>
            <person name="Traeger L.L."/>
            <person name="Volkening J.D."/>
            <person name="Moffett H."/>
            <person name="Chen P.H."/>
            <person name="Novina C.D."/>
            <person name="Phillips G.N.Jr."/>
            <person name="Anand R."/>
            <person name="Wells G.B."/>
            <person name="Pinch M."/>
            <person name="Guth R."/>
            <person name="Unguez G.A."/>
            <person name="Albert J.S."/>
            <person name="Zakon H.H."/>
            <person name="Samanta M.P."/>
            <person name="Sussman M.R."/>
        </authorList>
    </citation>
    <scope>NUCLEOTIDE SEQUENCE [LARGE SCALE GENOMIC DNA]</scope>
</reference>
<dbReference type="Ensembl" id="ENSEEET00000034415.2">
    <property type="protein sequence ID" value="ENSEEEP00000034016.2"/>
    <property type="gene ID" value="ENSEEEG00000016205.2"/>
</dbReference>
<evidence type="ECO:0000259" key="1">
    <source>
        <dbReference type="Pfam" id="PF00171"/>
    </source>
</evidence>
<dbReference type="InterPro" id="IPR016161">
    <property type="entry name" value="Ald_DH/histidinol_DH"/>
</dbReference>
<dbReference type="InterPro" id="IPR016163">
    <property type="entry name" value="Ald_DH_C"/>
</dbReference>
<sequence length="799" mass="85536">MASVASKTVYDIFQSMEYGASASTTATAARTWLEQHSQSLGLFVDGGFVRPVDRQTLRVTDSTGESHNSCSMICICAKEEDVSACGVSASAGFKAWSELSAHRRAKVLLRLANTLQRYSQCMSELCVLSECPCSSSALVRLAHYYAGWAQLRDTLMPNWTPRGVVAIVVSADCQFYSIWLKVLPALAMGNAVIVVPGVKMAAPALLLAQVFMEAGLPAGVLNVVTGDCALVARVAQSIHTSYLTFCGSKQDGELLAKQLAGWGVPTSLSLSVSAVCPFIIFESADIDSAVDGVIEAAFKKNKDWQWVLCVQESMWDSVVGRLKLRMTGMKCVPLASEAHRSLVETAVQQAVQQGATLIQSCPPPSTGGLYPPTVLCGLAPPCSAVTTPPPGPLLPLLSFRSVVEGVTLGNHSPHGQAASIWTEDLTLALETARSLKVGSVWVNSHSVTDPSLPQSGRRDSGNCTNGGKEGLYQFLCPSLTPRMPRSTPRSLDYSAFGTAASTFMVPEGFDPSSVPRSCSQFIGGKLCKADSGCIRVVSSPGGAVLAYCADGGRKDIRNAVEAALKVQPGWLRKSSAARAQSLYALADSLDKRRRDMAASIQAQTGISMDEANEEVELSISRLSDWAARCDKQSGVVPPLPQTGSAFLIPEALGVVGIVLPDTRPLLCLVSLLGAAVAMGNAVIMVPSEKHPLPAIDFIQILQVSDIPGGVVSIITGGRDQLTQALANHSEIQAIWYWGSVEGCQFLQYTCCSPLKRMWLHCEEEVDEEGGRYWTHPSPSFEEEMWREAVVWKSVWIPTA</sequence>
<reference evidence="2" key="5">
    <citation type="submission" date="2025-09" db="UniProtKB">
        <authorList>
            <consortium name="Ensembl"/>
        </authorList>
    </citation>
    <scope>IDENTIFICATION</scope>
</reference>
<keyword evidence="3" id="KW-1185">Reference proteome</keyword>
<dbReference type="AlphaFoldDB" id="A0A4W4G825"/>
<dbReference type="OMA" id="MDYGPAP"/>
<dbReference type="Proteomes" id="UP000314983">
    <property type="component" value="Chromosome 1"/>
</dbReference>
<protein>
    <recommendedName>
        <fullName evidence="1">Aldehyde dehydrogenase domain-containing protein</fullName>
    </recommendedName>
</protein>
<dbReference type="PANTHER" id="PTHR11699">
    <property type="entry name" value="ALDEHYDE DEHYDROGENASE-RELATED"/>
    <property type="match status" value="1"/>
</dbReference>
<gene>
    <name evidence="2" type="primary">ALDH16A1</name>
</gene>
<dbReference type="Gene3D" id="3.40.309.10">
    <property type="entry name" value="Aldehyde Dehydrogenase, Chain A, domain 2"/>
    <property type="match status" value="1"/>
</dbReference>
<dbReference type="InterPro" id="IPR015590">
    <property type="entry name" value="Aldehyde_DH_dom"/>
</dbReference>
<evidence type="ECO:0000313" key="2">
    <source>
        <dbReference type="Ensembl" id="ENSEEEP00000034016.2"/>
    </source>
</evidence>
<organism evidence="2 3">
    <name type="scientific">Electrophorus electricus</name>
    <name type="common">Electric eel</name>
    <name type="synonym">Gymnotus electricus</name>
    <dbReference type="NCBI Taxonomy" id="8005"/>
    <lineage>
        <taxon>Eukaryota</taxon>
        <taxon>Metazoa</taxon>
        <taxon>Chordata</taxon>
        <taxon>Craniata</taxon>
        <taxon>Vertebrata</taxon>
        <taxon>Euteleostomi</taxon>
        <taxon>Actinopterygii</taxon>
        <taxon>Neopterygii</taxon>
        <taxon>Teleostei</taxon>
        <taxon>Ostariophysi</taxon>
        <taxon>Gymnotiformes</taxon>
        <taxon>Gymnotoidei</taxon>
        <taxon>Gymnotidae</taxon>
        <taxon>Electrophorus</taxon>
    </lineage>
</organism>
<accession>A0A4W4G825</accession>
<reference evidence="2" key="4">
    <citation type="submission" date="2025-08" db="UniProtKB">
        <authorList>
            <consortium name="Ensembl"/>
        </authorList>
    </citation>
    <scope>IDENTIFICATION</scope>
</reference>
<reference evidence="2" key="3">
    <citation type="submission" date="2020-05" db="EMBL/GenBank/DDBJ databases">
        <title>Electrophorus electricus (electric eel) genome, fEleEle1, primary haplotype.</title>
        <authorList>
            <person name="Myers G."/>
            <person name="Meyer A."/>
            <person name="Fedrigo O."/>
            <person name="Formenti G."/>
            <person name="Rhie A."/>
            <person name="Tracey A."/>
            <person name="Sims Y."/>
            <person name="Jarvis E.D."/>
        </authorList>
    </citation>
    <scope>NUCLEOTIDE SEQUENCE [LARGE SCALE GENOMIC DNA]</scope>
</reference>
<feature type="domain" description="Aldehyde dehydrogenase" evidence="1">
    <location>
        <begin position="531"/>
        <end position="759"/>
    </location>
</feature>
<feature type="domain" description="Aldehyde dehydrogenase" evidence="1">
    <location>
        <begin position="76"/>
        <end position="475"/>
    </location>
</feature>
<dbReference type="Pfam" id="PF00171">
    <property type="entry name" value="Aldedh"/>
    <property type="match status" value="2"/>
</dbReference>
<reference evidence="3" key="2">
    <citation type="journal article" date="2017" name="Sci. Adv.">
        <title>A tail of two voltages: Proteomic comparison of the three electric organs of the electric eel.</title>
        <authorList>
            <person name="Traeger L.L."/>
            <person name="Sabat G."/>
            <person name="Barrett-Wilt G.A."/>
            <person name="Wells G.B."/>
            <person name="Sussman M.R."/>
        </authorList>
    </citation>
    <scope>NUCLEOTIDE SEQUENCE [LARGE SCALE GENOMIC DNA]</scope>
</reference>
<dbReference type="GeneTree" id="ENSGT00940000161135"/>
<dbReference type="SUPFAM" id="SSF53720">
    <property type="entry name" value="ALDH-like"/>
    <property type="match status" value="2"/>
</dbReference>
<name>A0A4W4G825_ELEEL</name>
<proteinExistence type="predicted"/>
<dbReference type="Gene3D" id="3.40.605.10">
    <property type="entry name" value="Aldehyde Dehydrogenase, Chain A, domain 1"/>
    <property type="match status" value="2"/>
</dbReference>